<dbReference type="EMBL" id="JAUSVL010000001">
    <property type="protein sequence ID" value="MDQ0287976.1"/>
    <property type="molecule type" value="Genomic_DNA"/>
</dbReference>
<evidence type="ECO:0000313" key="1">
    <source>
        <dbReference type="EMBL" id="MDQ0287976.1"/>
    </source>
</evidence>
<organism evidence="1 2">
    <name type="scientific">Oligosphaera ethanolica</name>
    <dbReference type="NCBI Taxonomy" id="760260"/>
    <lineage>
        <taxon>Bacteria</taxon>
        <taxon>Pseudomonadati</taxon>
        <taxon>Lentisphaerota</taxon>
        <taxon>Oligosphaeria</taxon>
        <taxon>Oligosphaerales</taxon>
        <taxon>Oligosphaeraceae</taxon>
        <taxon>Oligosphaera</taxon>
    </lineage>
</organism>
<dbReference type="AlphaFoldDB" id="A0AAE3VD47"/>
<gene>
    <name evidence="1" type="ORF">J3R75_000083</name>
</gene>
<keyword evidence="2" id="KW-1185">Reference proteome</keyword>
<accession>A0AAE3VD47</accession>
<dbReference type="Proteomes" id="UP001238163">
    <property type="component" value="Unassembled WGS sequence"/>
</dbReference>
<reference evidence="1" key="1">
    <citation type="submission" date="2023-07" db="EMBL/GenBank/DDBJ databases">
        <title>Genomic Encyclopedia of Type Strains, Phase IV (KMG-IV): sequencing the most valuable type-strain genomes for metagenomic binning, comparative biology and taxonomic classification.</title>
        <authorList>
            <person name="Goeker M."/>
        </authorList>
    </citation>
    <scope>NUCLEOTIDE SEQUENCE</scope>
    <source>
        <strain evidence="1">DSM 24202</strain>
    </source>
</reference>
<protein>
    <submittedName>
        <fullName evidence="1">Uncharacterized protein</fullName>
    </submittedName>
</protein>
<comment type="caution">
    <text evidence="1">The sequence shown here is derived from an EMBL/GenBank/DDBJ whole genome shotgun (WGS) entry which is preliminary data.</text>
</comment>
<proteinExistence type="predicted"/>
<name>A0AAE3VD47_9BACT</name>
<sequence>MTDAANKALAGQCGYWDAKGRLVATVTRAQG</sequence>
<evidence type="ECO:0000313" key="2">
    <source>
        <dbReference type="Proteomes" id="UP001238163"/>
    </source>
</evidence>